<evidence type="ECO:0000313" key="8">
    <source>
        <dbReference type="Proteomes" id="UP000238164"/>
    </source>
</evidence>
<evidence type="ECO:0000256" key="5">
    <source>
        <dbReference type="SAM" id="Phobius"/>
    </source>
</evidence>
<dbReference type="InterPro" id="IPR036259">
    <property type="entry name" value="MFS_trans_sf"/>
</dbReference>
<evidence type="ECO:0000256" key="1">
    <source>
        <dbReference type="ARBA" id="ARBA00004651"/>
    </source>
</evidence>
<organism evidence="7 8">
    <name type="scientific">Micropruina glycogenica</name>
    <dbReference type="NCBI Taxonomy" id="75385"/>
    <lineage>
        <taxon>Bacteria</taxon>
        <taxon>Bacillati</taxon>
        <taxon>Actinomycetota</taxon>
        <taxon>Actinomycetes</taxon>
        <taxon>Propionibacteriales</taxon>
        <taxon>Nocardioidaceae</taxon>
        <taxon>Micropruina</taxon>
    </lineage>
</organism>
<dbReference type="RefSeq" id="WP_105187308.1">
    <property type="nucleotide sequence ID" value="NZ_BAAAGO010000026.1"/>
</dbReference>
<keyword evidence="2 5" id="KW-0812">Transmembrane</keyword>
<dbReference type="GO" id="GO:0005886">
    <property type="term" value="C:plasma membrane"/>
    <property type="evidence" value="ECO:0007669"/>
    <property type="project" value="UniProtKB-SubCell"/>
</dbReference>
<dbReference type="CDD" id="cd17393">
    <property type="entry name" value="MFS_MosC_like"/>
    <property type="match status" value="1"/>
</dbReference>
<dbReference type="KEGG" id="mgg:MPLG2_3878"/>
<evidence type="ECO:0000256" key="4">
    <source>
        <dbReference type="ARBA" id="ARBA00023136"/>
    </source>
</evidence>
<feature type="transmembrane region" description="Helical" evidence="5">
    <location>
        <begin position="133"/>
        <end position="156"/>
    </location>
</feature>
<dbReference type="PROSITE" id="PS50850">
    <property type="entry name" value="MFS"/>
    <property type="match status" value="1"/>
</dbReference>
<feature type="transmembrane region" description="Helical" evidence="5">
    <location>
        <begin position="76"/>
        <end position="94"/>
    </location>
</feature>
<feature type="transmembrane region" description="Helical" evidence="5">
    <location>
        <begin position="329"/>
        <end position="354"/>
    </location>
</feature>
<dbReference type="Proteomes" id="UP000238164">
    <property type="component" value="Chromosome 1"/>
</dbReference>
<dbReference type="PANTHER" id="PTHR23514">
    <property type="entry name" value="BYPASS OF STOP CODON PROTEIN 6"/>
    <property type="match status" value="1"/>
</dbReference>
<dbReference type="InterPro" id="IPR020846">
    <property type="entry name" value="MFS_dom"/>
</dbReference>
<feature type="transmembrane region" description="Helical" evidence="5">
    <location>
        <begin position="241"/>
        <end position="261"/>
    </location>
</feature>
<feature type="domain" description="Major facilitator superfamily (MFS) profile" evidence="6">
    <location>
        <begin position="7"/>
        <end position="383"/>
    </location>
</feature>
<feature type="transmembrane region" description="Helical" evidence="5">
    <location>
        <begin position="46"/>
        <end position="64"/>
    </location>
</feature>
<dbReference type="SUPFAM" id="SSF103473">
    <property type="entry name" value="MFS general substrate transporter"/>
    <property type="match status" value="1"/>
</dbReference>
<evidence type="ECO:0000256" key="2">
    <source>
        <dbReference type="ARBA" id="ARBA00022692"/>
    </source>
</evidence>
<sequence>MPPAPSATTSAPAVVNLFAYNGLVIGTWAASLAALRERLGLDASGIAIMLVGAGVAAITGMQVGGRLADRLGARRVVLTCVPLLMVGLVVGGFAANYVVLFVGALLLGLGNGGIDVAMNAIGVQVEAARPKPIMSFFHGMWSVGNFAGAALVYIAALSVPSFAVQAAVLVATVVGVAACVLAVRITPETAVVTHADETGAKTPIPRWAYLLGLMAIAFGLGEGSAMDWSGLHVTEVAGIPAAQGSLAVTVVAGFMVAIRLLGDALVARFGRRAVVRFGGACSALGYLITAIATPLPVLLIGWAMVGFGIGMIAPQVYAVAGHAAGGRGLAVVVTFGYATFLCGPAVIGFLAAHFGLQHTMFVPAVLLACLPFLASVMPADERPAPIS</sequence>
<dbReference type="AlphaFoldDB" id="A0A2N9JMV1"/>
<reference evidence="7 8" key="1">
    <citation type="submission" date="2018-02" db="EMBL/GenBank/DDBJ databases">
        <authorList>
            <person name="Cohen D.B."/>
            <person name="Kent A.D."/>
        </authorList>
    </citation>
    <scope>NUCLEOTIDE SEQUENCE [LARGE SCALE GENOMIC DNA]</scope>
    <source>
        <strain evidence="7">1</strain>
    </source>
</reference>
<feature type="transmembrane region" description="Helical" evidence="5">
    <location>
        <begin position="273"/>
        <end position="293"/>
    </location>
</feature>
<feature type="transmembrane region" description="Helical" evidence="5">
    <location>
        <begin position="12"/>
        <end position="34"/>
    </location>
</feature>
<proteinExistence type="predicted"/>
<name>A0A2N9JMV1_9ACTN</name>
<feature type="transmembrane region" description="Helical" evidence="5">
    <location>
        <begin position="162"/>
        <end position="183"/>
    </location>
</feature>
<protein>
    <submittedName>
        <fullName evidence="7">Putative major facilitator superfamily transporter</fullName>
    </submittedName>
</protein>
<dbReference type="OrthoDB" id="151222at2"/>
<gene>
    <name evidence="7" type="ORF">MPLG2_3878</name>
</gene>
<feature type="transmembrane region" description="Helical" evidence="5">
    <location>
        <begin position="100"/>
        <end position="121"/>
    </location>
</feature>
<feature type="transmembrane region" description="Helical" evidence="5">
    <location>
        <begin position="360"/>
        <end position="379"/>
    </location>
</feature>
<dbReference type="Gene3D" id="1.20.1250.20">
    <property type="entry name" value="MFS general substrate transporter like domains"/>
    <property type="match status" value="2"/>
</dbReference>
<evidence type="ECO:0000313" key="7">
    <source>
        <dbReference type="EMBL" id="SPD88908.1"/>
    </source>
</evidence>
<dbReference type="InterPro" id="IPR011701">
    <property type="entry name" value="MFS"/>
</dbReference>
<dbReference type="Pfam" id="PF07690">
    <property type="entry name" value="MFS_1"/>
    <property type="match status" value="2"/>
</dbReference>
<keyword evidence="3 5" id="KW-1133">Transmembrane helix</keyword>
<dbReference type="InterPro" id="IPR051788">
    <property type="entry name" value="MFS_Transporter"/>
</dbReference>
<dbReference type="GO" id="GO:0022857">
    <property type="term" value="F:transmembrane transporter activity"/>
    <property type="evidence" value="ECO:0007669"/>
    <property type="project" value="InterPro"/>
</dbReference>
<comment type="subcellular location">
    <subcellularLocation>
        <location evidence="1">Cell membrane</location>
        <topology evidence="1">Multi-pass membrane protein</topology>
    </subcellularLocation>
</comment>
<keyword evidence="4 5" id="KW-0472">Membrane</keyword>
<dbReference type="EMBL" id="LT985188">
    <property type="protein sequence ID" value="SPD88908.1"/>
    <property type="molecule type" value="Genomic_DNA"/>
</dbReference>
<evidence type="ECO:0000256" key="3">
    <source>
        <dbReference type="ARBA" id="ARBA00022989"/>
    </source>
</evidence>
<feature type="transmembrane region" description="Helical" evidence="5">
    <location>
        <begin position="204"/>
        <end position="221"/>
    </location>
</feature>
<feature type="transmembrane region" description="Helical" evidence="5">
    <location>
        <begin position="299"/>
        <end position="317"/>
    </location>
</feature>
<keyword evidence="8" id="KW-1185">Reference proteome</keyword>
<dbReference type="PANTHER" id="PTHR23514:SF13">
    <property type="entry name" value="INNER MEMBRANE PROTEIN YBJJ"/>
    <property type="match status" value="1"/>
</dbReference>
<evidence type="ECO:0000259" key="6">
    <source>
        <dbReference type="PROSITE" id="PS50850"/>
    </source>
</evidence>
<accession>A0A2N9JMV1</accession>